<keyword evidence="1" id="KW-0812">Transmembrane</keyword>
<accession>A0A811L0C0</accession>
<name>A0A811L0C0_BURXY</name>
<feature type="transmembrane region" description="Helical" evidence="1">
    <location>
        <begin position="86"/>
        <end position="111"/>
    </location>
</feature>
<dbReference type="AlphaFoldDB" id="A0A811L0C0"/>
<gene>
    <name evidence="2" type="ORF">BXYJ_LOCUS6390</name>
</gene>
<dbReference type="EMBL" id="CAJFDI010000003">
    <property type="protein sequence ID" value="CAD5220861.1"/>
    <property type="molecule type" value="Genomic_DNA"/>
</dbReference>
<proteinExistence type="predicted"/>
<keyword evidence="1" id="KW-1133">Transmembrane helix</keyword>
<keyword evidence="1" id="KW-0472">Membrane</keyword>
<dbReference type="Proteomes" id="UP000659654">
    <property type="component" value="Unassembled WGS sequence"/>
</dbReference>
<dbReference type="OrthoDB" id="5832893at2759"/>
<organism evidence="2 3">
    <name type="scientific">Bursaphelenchus xylophilus</name>
    <name type="common">Pinewood nematode worm</name>
    <name type="synonym">Aphelenchoides xylophilus</name>
    <dbReference type="NCBI Taxonomy" id="6326"/>
    <lineage>
        <taxon>Eukaryota</taxon>
        <taxon>Metazoa</taxon>
        <taxon>Ecdysozoa</taxon>
        <taxon>Nematoda</taxon>
        <taxon>Chromadorea</taxon>
        <taxon>Rhabditida</taxon>
        <taxon>Tylenchina</taxon>
        <taxon>Tylenchomorpha</taxon>
        <taxon>Aphelenchoidea</taxon>
        <taxon>Aphelenchoididae</taxon>
        <taxon>Bursaphelenchus</taxon>
    </lineage>
</organism>
<evidence type="ECO:0000256" key="1">
    <source>
        <dbReference type="SAM" id="Phobius"/>
    </source>
</evidence>
<dbReference type="Proteomes" id="UP000582659">
    <property type="component" value="Unassembled WGS sequence"/>
</dbReference>
<protein>
    <submittedName>
        <fullName evidence="2">(pine wood nematode) hypothetical protein</fullName>
    </submittedName>
</protein>
<keyword evidence="3" id="KW-1185">Reference proteome</keyword>
<reference evidence="2" key="1">
    <citation type="submission" date="2020-09" db="EMBL/GenBank/DDBJ databases">
        <authorList>
            <person name="Kikuchi T."/>
        </authorList>
    </citation>
    <scope>NUCLEOTIDE SEQUENCE</scope>
    <source>
        <strain evidence="2">Ka4C1</strain>
    </source>
</reference>
<dbReference type="EMBL" id="CAJFCV020000003">
    <property type="protein sequence ID" value="CAG9107297.1"/>
    <property type="molecule type" value="Genomic_DNA"/>
</dbReference>
<sequence length="172" mass="20251">MRGECSPRRSVRTQPLGRGLARELVQWAFSRSLRLLYNMISKFLRPSLPSKIGQRSRASYYEPRGKGSWVPTSVRKFVYQYPMSPVYTTLGILGLVFTWPIFTGFYAYLILDREDYIDFKAQHDAITLDRARYGSNLYIPFFASNKSMDTFEFYKRRTEQRRAEKRAQNEAN</sequence>
<evidence type="ECO:0000313" key="2">
    <source>
        <dbReference type="EMBL" id="CAD5220861.1"/>
    </source>
</evidence>
<evidence type="ECO:0000313" key="3">
    <source>
        <dbReference type="Proteomes" id="UP000659654"/>
    </source>
</evidence>
<comment type="caution">
    <text evidence="2">The sequence shown here is derived from an EMBL/GenBank/DDBJ whole genome shotgun (WGS) entry which is preliminary data.</text>
</comment>